<reference evidence="15" key="1">
    <citation type="submission" date="2016-11" db="EMBL/GenBank/DDBJ databases">
        <title>Dehalogenimonas formicexedens sp. nov., a chlorinated alkane respiring bacterium isolated from contaminated groundwater.</title>
        <authorList>
            <person name="Key T.A."/>
            <person name="Bowman K.S."/>
            <person name="Lee I."/>
            <person name="Chun J."/>
            <person name="Albuquerque L."/>
            <person name="da Costa M.S."/>
            <person name="Rainey F.A."/>
            <person name="Moe W.M."/>
        </authorList>
    </citation>
    <scope>NUCLEOTIDE SEQUENCE [LARGE SCALE GENOMIC DNA]</scope>
    <source>
        <strain evidence="15">NSZ-14</strain>
    </source>
</reference>
<dbReference type="CDD" id="cd00156">
    <property type="entry name" value="REC"/>
    <property type="match status" value="1"/>
</dbReference>
<evidence type="ECO:0000256" key="7">
    <source>
        <dbReference type="ARBA" id="ARBA00022840"/>
    </source>
</evidence>
<dbReference type="SMART" id="SM00388">
    <property type="entry name" value="HisKA"/>
    <property type="match status" value="1"/>
</dbReference>
<dbReference type="STRING" id="1839801.Dform_01582"/>
<evidence type="ECO:0000256" key="8">
    <source>
        <dbReference type="ARBA" id="ARBA00023012"/>
    </source>
</evidence>
<evidence type="ECO:0000256" key="5">
    <source>
        <dbReference type="ARBA" id="ARBA00022741"/>
    </source>
</evidence>
<dbReference type="SMART" id="SM00387">
    <property type="entry name" value="HATPase_c"/>
    <property type="match status" value="1"/>
</dbReference>
<dbReference type="InterPro" id="IPR003018">
    <property type="entry name" value="GAF"/>
</dbReference>
<dbReference type="SUPFAM" id="SSF47384">
    <property type="entry name" value="Homodimeric domain of signal transducing histidine kinase"/>
    <property type="match status" value="1"/>
</dbReference>
<dbReference type="InterPro" id="IPR000700">
    <property type="entry name" value="PAS-assoc_C"/>
</dbReference>
<dbReference type="InterPro" id="IPR001610">
    <property type="entry name" value="PAC"/>
</dbReference>
<name>A0A1P8F8Y7_9CHLR</name>
<evidence type="ECO:0000313" key="15">
    <source>
        <dbReference type="Proteomes" id="UP000185934"/>
    </source>
</evidence>
<comment type="catalytic activity">
    <reaction evidence="1">
        <text>ATP + protein L-histidine = ADP + protein N-phospho-L-histidine.</text>
        <dbReference type="EC" id="2.7.13.3"/>
    </reaction>
</comment>
<evidence type="ECO:0000313" key="14">
    <source>
        <dbReference type="EMBL" id="APV44903.1"/>
    </source>
</evidence>
<dbReference type="PRINTS" id="PR00344">
    <property type="entry name" value="BCTRLSENSOR"/>
</dbReference>
<dbReference type="PANTHER" id="PTHR43065:SF46">
    <property type="entry name" value="C4-DICARBOXYLATE TRANSPORT SENSOR PROTEIN DCTB"/>
    <property type="match status" value="1"/>
</dbReference>
<dbReference type="NCBIfam" id="TIGR00229">
    <property type="entry name" value="sensory_box"/>
    <property type="match status" value="2"/>
</dbReference>
<dbReference type="CDD" id="cd00082">
    <property type="entry name" value="HisKA"/>
    <property type="match status" value="1"/>
</dbReference>
<dbReference type="PROSITE" id="PS50113">
    <property type="entry name" value="PAC"/>
    <property type="match status" value="2"/>
</dbReference>
<dbReference type="Pfam" id="PF00512">
    <property type="entry name" value="HisKA"/>
    <property type="match status" value="1"/>
</dbReference>
<dbReference type="Pfam" id="PF13426">
    <property type="entry name" value="PAS_9"/>
    <property type="match status" value="3"/>
</dbReference>
<dbReference type="SUPFAM" id="SSF55781">
    <property type="entry name" value="GAF domain-like"/>
    <property type="match status" value="2"/>
</dbReference>
<sequence>MTGYTGKDFNLLFSKMSEGVAIHELIFDSAGKPVDYRILDVNPSFETLTSIPKSKAAGARASEIYGTGTAPFLEIYSRASSSGKPESFETYFPPMEKYFSISVVSMHHGVFATIFNDITELKKAANRTEQLNQFLLALRNVNQLITHVKRDPQRLIDEITRTLVQSCNYSHVWMVLLNRDHQATAVTSSSPSEYWDKLNQEFKKDNIPPCAKDAIEKGKTVVVSAISDYCTHCPLARSEITKLVAPLVHDNKLWGVIAVDIASGAFIGEEELSLFDEMAGDIAFALSDIENEEARIRTEKALAESEIRYHSLFNNSNDAIYVHIEGITGRFIDVNDRACQLLGYSREELLEMCPNDINDPDYFSRMPENPESLLKDGKGVFEMVHVAKDGRRIPVELSTGPLTLGGVSLYMTIARDLTERKKTEAELKNLSKFPEENPNPVVRVAEDGTLLYANPASSPVIEFFGASTGEKVRDDLGTMVKAVLGGQTPDRLEIKWQDKIYRFVLAPISESRYVNFYGEDITKRRKSEKALAESESRFRSLFEHMINGFTYCQMIFEGDNPVDFIYIQVNEAFPVLTGLDNVTGKKVSEVIPGIRESDPILFERYGRVALTGIPERFETYVEALKMWFEIAVYSPAKGYFVAVFDVITERKKAEAELVRFNRLYDVLSQVNQAVVRANDSASFLDTTCDIMADRGGFDLAWIGQLKPDSKSIIPISAAGKARDYLDGIDVIADDSPKGRGPVGMSIRHKAPYIIENFMTDKRAAYWNNRARAFHFGGVGAFPIFVNGDIWGALGVYSSTVGYFGDKEVKLLEEAAGDIGFALQNIERERLRIAAEFRIQAAADEWMTTFDSIKDMVAIVDQDHIIRRVNRAFSDMLNAAPGDLLGQHCYKVIHCMNQPHPSCPHARTLISRKAESSEYFDKKLKKWVEASSSPIFDDDGALVGSVHIIKDISARKRAEEEKQLLRDKAEIASRLATVGEMAAGIAHEINNPLTGVIGFSEMLMDQDVTPEIKEQLQIINDGSKRVKDIVKRMLTFARQSKPMKSRIDIHELIENTLEIRGYVLKTANIEVARDYGQDLPWITVDPGQLQQVFLNLIVNAEYAMKQNQGIKGILTVSTRKKADKMVLSFSDNGCGMSKETVGKLFQPFFTTKNPGEGTGLGLSVSRSIILEHGGEIQVESKPGSGSTFTVELPINAEPEVIEETAPEDSGIPTSNTKARVMVIDDEPAVRSLIEKILVREGHSVQNIENPNDVLEILKETAFDVILLDIRLPGISGIELYGDIILIHPELKEKVIFITGDTADANVREFIANHRANWITKPFDRATFLKKFNEVLLRK</sequence>
<keyword evidence="15" id="KW-1185">Reference proteome</keyword>
<dbReference type="Proteomes" id="UP000185934">
    <property type="component" value="Chromosome"/>
</dbReference>
<keyword evidence="7" id="KW-0067">ATP-binding</keyword>
<evidence type="ECO:0000256" key="2">
    <source>
        <dbReference type="ARBA" id="ARBA00012438"/>
    </source>
</evidence>
<evidence type="ECO:0000259" key="10">
    <source>
        <dbReference type="PROSITE" id="PS50109"/>
    </source>
</evidence>
<accession>A0A1P8F8Y7</accession>
<dbReference type="Gene3D" id="3.30.565.10">
    <property type="entry name" value="Histidine kinase-like ATPase, C-terminal domain"/>
    <property type="match status" value="1"/>
</dbReference>
<dbReference type="SMART" id="SM00091">
    <property type="entry name" value="PAS"/>
    <property type="match status" value="4"/>
</dbReference>
<dbReference type="KEGG" id="dfo:Dform_01582"/>
<dbReference type="SUPFAM" id="SSF52172">
    <property type="entry name" value="CheY-like"/>
    <property type="match status" value="1"/>
</dbReference>
<dbReference type="Gene3D" id="3.40.50.2300">
    <property type="match status" value="1"/>
</dbReference>
<keyword evidence="5" id="KW-0547">Nucleotide-binding</keyword>
<keyword evidence="4" id="KW-0808">Transferase</keyword>
<dbReference type="GO" id="GO:0005524">
    <property type="term" value="F:ATP binding"/>
    <property type="evidence" value="ECO:0007669"/>
    <property type="project" value="UniProtKB-KW"/>
</dbReference>
<keyword evidence="8" id="KW-0902">Two-component regulatory system</keyword>
<dbReference type="EC" id="2.7.13.3" evidence="2"/>
<dbReference type="SMART" id="SM00448">
    <property type="entry name" value="REC"/>
    <property type="match status" value="1"/>
</dbReference>
<dbReference type="InterPro" id="IPR011006">
    <property type="entry name" value="CheY-like_superfamily"/>
</dbReference>
<gene>
    <name evidence="14" type="ORF">Dform_01582</name>
</gene>
<dbReference type="Gene3D" id="3.30.450.40">
    <property type="match status" value="2"/>
</dbReference>
<dbReference type="SUPFAM" id="SSF55785">
    <property type="entry name" value="PYP-like sensor domain (PAS domain)"/>
    <property type="match status" value="4"/>
</dbReference>
<dbReference type="Gene3D" id="3.30.450.20">
    <property type="entry name" value="PAS domain"/>
    <property type="match status" value="4"/>
</dbReference>
<dbReference type="InterPro" id="IPR003661">
    <property type="entry name" value="HisK_dim/P_dom"/>
</dbReference>
<dbReference type="OrthoDB" id="9815750at2"/>
<dbReference type="InterPro" id="IPR036097">
    <property type="entry name" value="HisK_dim/P_sf"/>
</dbReference>
<evidence type="ECO:0000256" key="1">
    <source>
        <dbReference type="ARBA" id="ARBA00000085"/>
    </source>
</evidence>
<proteinExistence type="predicted"/>
<evidence type="ECO:0000256" key="6">
    <source>
        <dbReference type="ARBA" id="ARBA00022777"/>
    </source>
</evidence>
<feature type="domain" description="PAC" evidence="13">
    <location>
        <begin position="379"/>
        <end position="429"/>
    </location>
</feature>
<feature type="domain" description="PAC" evidence="13">
    <location>
        <begin position="911"/>
        <end position="963"/>
    </location>
</feature>
<dbReference type="SMART" id="SM00065">
    <property type="entry name" value="GAF"/>
    <property type="match status" value="2"/>
</dbReference>
<dbReference type="RefSeq" id="WP_076004514.1">
    <property type="nucleotide sequence ID" value="NZ_CP018258.1"/>
</dbReference>
<evidence type="ECO:0000256" key="3">
    <source>
        <dbReference type="ARBA" id="ARBA00022553"/>
    </source>
</evidence>
<dbReference type="InterPro" id="IPR035965">
    <property type="entry name" value="PAS-like_dom_sf"/>
</dbReference>
<evidence type="ECO:0000256" key="4">
    <source>
        <dbReference type="ARBA" id="ARBA00022679"/>
    </source>
</evidence>
<protein>
    <recommendedName>
        <fullName evidence="2">histidine kinase</fullName>
        <ecNumber evidence="2">2.7.13.3</ecNumber>
    </recommendedName>
</protein>
<dbReference type="SUPFAM" id="SSF55874">
    <property type="entry name" value="ATPase domain of HSP90 chaperone/DNA topoisomerase II/histidine kinase"/>
    <property type="match status" value="1"/>
</dbReference>
<dbReference type="GO" id="GO:0000155">
    <property type="term" value="F:phosphorelay sensor kinase activity"/>
    <property type="evidence" value="ECO:0007669"/>
    <property type="project" value="InterPro"/>
</dbReference>
<dbReference type="InterPro" id="IPR000014">
    <property type="entry name" value="PAS"/>
</dbReference>
<dbReference type="PROSITE" id="PS50112">
    <property type="entry name" value="PAS"/>
    <property type="match status" value="1"/>
</dbReference>
<dbReference type="Pfam" id="PF01590">
    <property type="entry name" value="GAF"/>
    <property type="match status" value="1"/>
</dbReference>
<keyword evidence="6" id="KW-0418">Kinase</keyword>
<feature type="domain" description="PAS" evidence="12">
    <location>
        <begin position="329"/>
        <end position="377"/>
    </location>
</feature>
<feature type="modified residue" description="4-aspartylphosphate" evidence="9">
    <location>
        <position position="1267"/>
    </location>
</feature>
<dbReference type="InterPro" id="IPR029016">
    <property type="entry name" value="GAF-like_dom_sf"/>
</dbReference>
<evidence type="ECO:0000259" key="12">
    <source>
        <dbReference type="PROSITE" id="PS50112"/>
    </source>
</evidence>
<dbReference type="Pfam" id="PF02518">
    <property type="entry name" value="HATPase_c"/>
    <property type="match status" value="1"/>
</dbReference>
<dbReference type="Pfam" id="PF00072">
    <property type="entry name" value="Response_reg"/>
    <property type="match status" value="1"/>
</dbReference>
<dbReference type="CDD" id="cd00130">
    <property type="entry name" value="PAS"/>
    <property type="match status" value="2"/>
</dbReference>
<dbReference type="SMART" id="SM00086">
    <property type="entry name" value="PAC"/>
    <property type="match status" value="2"/>
</dbReference>
<dbReference type="Gene3D" id="1.10.287.130">
    <property type="match status" value="1"/>
</dbReference>
<dbReference type="Pfam" id="PF13185">
    <property type="entry name" value="GAF_2"/>
    <property type="match status" value="1"/>
</dbReference>
<dbReference type="InterPro" id="IPR003594">
    <property type="entry name" value="HATPase_dom"/>
</dbReference>
<keyword evidence="3 9" id="KW-0597">Phosphoprotein</keyword>
<dbReference type="InterPro" id="IPR001789">
    <property type="entry name" value="Sig_transdc_resp-reg_receiver"/>
</dbReference>
<dbReference type="InterPro" id="IPR005467">
    <property type="entry name" value="His_kinase_dom"/>
</dbReference>
<feature type="domain" description="Histidine kinase" evidence="10">
    <location>
        <begin position="983"/>
        <end position="1195"/>
    </location>
</feature>
<evidence type="ECO:0000259" key="13">
    <source>
        <dbReference type="PROSITE" id="PS50113"/>
    </source>
</evidence>
<feature type="domain" description="Response regulatory" evidence="11">
    <location>
        <begin position="1218"/>
        <end position="1334"/>
    </location>
</feature>
<evidence type="ECO:0000259" key="11">
    <source>
        <dbReference type="PROSITE" id="PS50110"/>
    </source>
</evidence>
<dbReference type="InterPro" id="IPR004358">
    <property type="entry name" value="Sig_transdc_His_kin-like_C"/>
</dbReference>
<dbReference type="EMBL" id="CP018258">
    <property type="protein sequence ID" value="APV44903.1"/>
    <property type="molecule type" value="Genomic_DNA"/>
</dbReference>
<evidence type="ECO:0000256" key="9">
    <source>
        <dbReference type="PROSITE-ProRule" id="PRU00169"/>
    </source>
</evidence>
<dbReference type="InterPro" id="IPR036890">
    <property type="entry name" value="HATPase_C_sf"/>
</dbReference>
<dbReference type="PROSITE" id="PS50110">
    <property type="entry name" value="RESPONSE_REGULATORY"/>
    <property type="match status" value="1"/>
</dbReference>
<dbReference type="PROSITE" id="PS50109">
    <property type="entry name" value="HIS_KIN"/>
    <property type="match status" value="1"/>
</dbReference>
<dbReference type="PANTHER" id="PTHR43065">
    <property type="entry name" value="SENSOR HISTIDINE KINASE"/>
    <property type="match status" value="1"/>
</dbReference>
<organism evidence="14 15">
    <name type="scientific">Dehalogenimonas formicexedens</name>
    <dbReference type="NCBI Taxonomy" id="1839801"/>
    <lineage>
        <taxon>Bacteria</taxon>
        <taxon>Bacillati</taxon>
        <taxon>Chloroflexota</taxon>
        <taxon>Dehalococcoidia</taxon>
        <taxon>Dehalococcoidales</taxon>
        <taxon>Dehalococcoidaceae</taxon>
        <taxon>Dehalogenimonas</taxon>
    </lineage>
</organism>